<evidence type="ECO:0000259" key="3">
    <source>
        <dbReference type="Pfam" id="PF20153"/>
    </source>
</evidence>
<protein>
    <recommendedName>
        <fullName evidence="3">DUF6535 domain-containing protein</fullName>
    </recommendedName>
</protein>
<feature type="transmembrane region" description="Helical" evidence="2">
    <location>
        <begin position="261"/>
        <end position="284"/>
    </location>
</feature>
<keyword evidence="5" id="KW-1185">Reference proteome</keyword>
<proteinExistence type="predicted"/>
<dbReference type="Pfam" id="PF20153">
    <property type="entry name" value="DUF6535"/>
    <property type="match status" value="1"/>
</dbReference>
<dbReference type="Proteomes" id="UP001218218">
    <property type="component" value="Unassembled WGS sequence"/>
</dbReference>
<keyword evidence="2" id="KW-1133">Transmembrane helix</keyword>
<gene>
    <name evidence="4" type="ORF">DFH08DRAFT_866841</name>
</gene>
<evidence type="ECO:0000313" key="4">
    <source>
        <dbReference type="EMBL" id="KAJ7347894.1"/>
    </source>
</evidence>
<name>A0AAD7A206_9AGAR</name>
<sequence>MDLSRELESQAGSTPHRSERGSVLSRLASAASRLLQGRRSGKTKATNPEPAAFEPTKQDPEKGNYSKAENEEGCAKIWSIYVGEAERYDKALIESWKADMEGMLIFSGLFSASLTAFLIESYKILQPDSGDLTVAAIMQVSQQLAAIASNTTFAPQLSPHFNPTMASLWCNALWFISLSLSLTCALLATLVEQWAREFLHKTEMRPSPVRRARIFSFLYFGLKRFRMHTIVDVIPFLLHASLLLFFAGLIAFLLPVNHIMMYLMGIALCIFLLLYAVLTLLPVIHLDCPYRTPLSAPLWSLLQAVFGLFDETFSSSGDTITDSVVDSALQNTQSRDQHALQWTLDSLTDDVELLPFVEAIPDLIYGPNGFRRLNDHLFDAILGTTEEASPLVTRICNLISGTQGMSRDDPLGVRRRTAGQRAIWALCMMPCAWDRYFNINPALFDGFDPSLSKTVLLAVSYQAQRWFHALVGMLHDLLVNHDLSSVYFRDEVLPTVQRFLRLVLNQEDLFVSPFAQIFRPPEQNPNPCSGLFGELDELYRGFGNLEPTALQLEKTRRIVAALHDSHDWAYNCLVFVALFLGEGLLDEVPFRVVDPLFEPMRTCSTILSEIELDLPKRAVTPTDVPYISFPPAMREVEFTWDKPGQLDVLARIAFRLLRFLPHSIGFSRYLHKRRNEMAIRYALTECDLVSLAQRLGESLPYPMKQDDFEVDSIVCDITTVASCLSDPAAIWFIDDVLARRPDLLPQNSAIKAVRYLRHLRQVHRELSETDLIPEVDIFPRLQGICRGELLQPLSPLFLPRDVHIPTVIESLHAHLINNYILFLSDFIENLVPAEARLIIPAFNGLLLPVLLLWTTVDRDIQNRFFAAILAYTESLEPHSRSDWAVIEERLWGCDLFWIHFYWEGPAPKLDGIEPSCLPLLRKALELYNAAAAGAQSEEDIRMDTTLSKRLLAEVEEMSARLIPVSDTTTDADNGEYDAGND</sequence>
<reference evidence="4" key="1">
    <citation type="submission" date="2023-03" db="EMBL/GenBank/DDBJ databases">
        <title>Massive genome expansion in bonnet fungi (Mycena s.s.) driven by repeated elements and novel gene families across ecological guilds.</title>
        <authorList>
            <consortium name="Lawrence Berkeley National Laboratory"/>
            <person name="Harder C.B."/>
            <person name="Miyauchi S."/>
            <person name="Viragh M."/>
            <person name="Kuo A."/>
            <person name="Thoen E."/>
            <person name="Andreopoulos B."/>
            <person name="Lu D."/>
            <person name="Skrede I."/>
            <person name="Drula E."/>
            <person name="Henrissat B."/>
            <person name="Morin E."/>
            <person name="Kohler A."/>
            <person name="Barry K."/>
            <person name="LaButti K."/>
            <person name="Morin E."/>
            <person name="Salamov A."/>
            <person name="Lipzen A."/>
            <person name="Mereny Z."/>
            <person name="Hegedus B."/>
            <person name="Baldrian P."/>
            <person name="Stursova M."/>
            <person name="Weitz H."/>
            <person name="Taylor A."/>
            <person name="Grigoriev I.V."/>
            <person name="Nagy L.G."/>
            <person name="Martin F."/>
            <person name="Kauserud H."/>
        </authorList>
    </citation>
    <scope>NUCLEOTIDE SEQUENCE</scope>
    <source>
        <strain evidence="4">CBHHK002</strain>
    </source>
</reference>
<dbReference type="EMBL" id="JARIHO010000018">
    <property type="protein sequence ID" value="KAJ7347894.1"/>
    <property type="molecule type" value="Genomic_DNA"/>
</dbReference>
<evidence type="ECO:0000313" key="5">
    <source>
        <dbReference type="Proteomes" id="UP001218218"/>
    </source>
</evidence>
<dbReference type="InterPro" id="IPR045338">
    <property type="entry name" value="DUF6535"/>
</dbReference>
<feature type="transmembrane region" description="Helical" evidence="2">
    <location>
        <begin position="172"/>
        <end position="191"/>
    </location>
</feature>
<evidence type="ECO:0000256" key="2">
    <source>
        <dbReference type="SAM" id="Phobius"/>
    </source>
</evidence>
<feature type="domain" description="DUF6535" evidence="3">
    <location>
        <begin position="78"/>
        <end position="254"/>
    </location>
</feature>
<keyword evidence="2" id="KW-0812">Transmembrane</keyword>
<feature type="region of interest" description="Disordered" evidence="1">
    <location>
        <begin position="1"/>
        <end position="68"/>
    </location>
</feature>
<keyword evidence="2" id="KW-0472">Membrane</keyword>
<feature type="compositionally biased region" description="Low complexity" evidence="1">
    <location>
        <begin position="21"/>
        <end position="38"/>
    </location>
</feature>
<feature type="compositionally biased region" description="Basic and acidic residues" evidence="1">
    <location>
        <begin position="56"/>
        <end position="68"/>
    </location>
</feature>
<comment type="caution">
    <text evidence="4">The sequence shown here is derived from an EMBL/GenBank/DDBJ whole genome shotgun (WGS) entry which is preliminary data.</text>
</comment>
<dbReference type="AlphaFoldDB" id="A0AAD7A206"/>
<evidence type="ECO:0000256" key="1">
    <source>
        <dbReference type="SAM" id="MobiDB-lite"/>
    </source>
</evidence>
<organism evidence="4 5">
    <name type="scientific">Mycena albidolilacea</name>
    <dbReference type="NCBI Taxonomy" id="1033008"/>
    <lineage>
        <taxon>Eukaryota</taxon>
        <taxon>Fungi</taxon>
        <taxon>Dikarya</taxon>
        <taxon>Basidiomycota</taxon>
        <taxon>Agaricomycotina</taxon>
        <taxon>Agaricomycetes</taxon>
        <taxon>Agaricomycetidae</taxon>
        <taxon>Agaricales</taxon>
        <taxon>Marasmiineae</taxon>
        <taxon>Mycenaceae</taxon>
        <taxon>Mycena</taxon>
    </lineage>
</organism>
<feature type="transmembrane region" description="Helical" evidence="2">
    <location>
        <begin position="236"/>
        <end position="254"/>
    </location>
</feature>
<accession>A0AAD7A206</accession>